<evidence type="ECO:0000313" key="3">
    <source>
        <dbReference type="Proteomes" id="UP000280296"/>
    </source>
</evidence>
<name>A0A432MR53_9BACT</name>
<evidence type="ECO:0000313" key="2">
    <source>
        <dbReference type="EMBL" id="RUL89418.1"/>
    </source>
</evidence>
<feature type="transmembrane region" description="Helical" evidence="1">
    <location>
        <begin position="116"/>
        <end position="135"/>
    </location>
</feature>
<keyword evidence="1" id="KW-1133">Transmembrane helix</keyword>
<gene>
    <name evidence="2" type="ORF">TsocGM_01205</name>
</gene>
<keyword evidence="1" id="KW-0812">Transmembrane</keyword>
<reference evidence="2 3" key="2">
    <citation type="submission" date="2019-01" db="EMBL/GenBank/DDBJ databases">
        <title>Tautonia sociabilis, a novel thermotolerant planctomycete of Isosphaeraceae family, isolated from a 4000 m deep subterranean habitat.</title>
        <authorList>
            <person name="Kovaleva O.L."/>
            <person name="Elcheninov A.G."/>
            <person name="Van Heerden E."/>
            <person name="Toshchakov S.V."/>
            <person name="Novikov A."/>
            <person name="Bonch-Osmolovskaya E.A."/>
            <person name="Kublanov I.V."/>
        </authorList>
    </citation>
    <scope>NUCLEOTIDE SEQUENCE [LARGE SCALE GENOMIC DNA]</scope>
    <source>
        <strain evidence="2 3">GM2012</strain>
    </source>
</reference>
<feature type="transmembrane region" description="Helical" evidence="1">
    <location>
        <begin position="155"/>
        <end position="178"/>
    </location>
</feature>
<dbReference type="Proteomes" id="UP000280296">
    <property type="component" value="Unassembled WGS sequence"/>
</dbReference>
<organism evidence="2 3">
    <name type="scientific">Tautonia sociabilis</name>
    <dbReference type="NCBI Taxonomy" id="2080755"/>
    <lineage>
        <taxon>Bacteria</taxon>
        <taxon>Pseudomonadati</taxon>
        <taxon>Planctomycetota</taxon>
        <taxon>Planctomycetia</taxon>
        <taxon>Isosphaerales</taxon>
        <taxon>Isosphaeraceae</taxon>
        <taxon>Tautonia</taxon>
    </lineage>
</organism>
<dbReference type="RefSeq" id="WP_126723495.1">
    <property type="nucleotide sequence ID" value="NZ_RYZH01000002.1"/>
</dbReference>
<accession>A0A432MR53</accession>
<feature type="transmembrane region" description="Helical" evidence="1">
    <location>
        <begin position="28"/>
        <end position="48"/>
    </location>
</feature>
<evidence type="ECO:0000256" key="1">
    <source>
        <dbReference type="SAM" id="Phobius"/>
    </source>
</evidence>
<sequence length="268" mass="30410">MAADPKAQETPTPKPDLESVKIFSYPKIIFIWPTMVFALICGIGMLIVGDAQPETSPPVAEEAQVVEADGAEAQAQAELTPPKVRRFSSWQNIFGVIFLIVFGVNMMVMSLDFPRFTLIAVIFFILMIVFLMLYLASQGVDFLSPLTYLSRHLYFTANAGFYFAISAILAVMFAVIWMTRYLDYWEVRSNEVLHHHGPLSDLERFPTLQLKFTKEIPDVLEFLLGLGSGRLVLYFSATDRQVVLDHVLFINSKEEQLKQIMSKLRVDE</sequence>
<dbReference type="AlphaFoldDB" id="A0A432MR53"/>
<reference evidence="2 3" key="1">
    <citation type="submission" date="2018-12" db="EMBL/GenBank/DDBJ databases">
        <authorList>
            <person name="Toschakov S.V."/>
        </authorList>
    </citation>
    <scope>NUCLEOTIDE SEQUENCE [LARGE SCALE GENOMIC DNA]</scope>
    <source>
        <strain evidence="2 3">GM2012</strain>
    </source>
</reference>
<dbReference type="OrthoDB" id="253227at2"/>
<proteinExistence type="predicted"/>
<comment type="caution">
    <text evidence="2">The sequence shown here is derived from an EMBL/GenBank/DDBJ whole genome shotgun (WGS) entry which is preliminary data.</text>
</comment>
<keyword evidence="3" id="KW-1185">Reference proteome</keyword>
<feature type="transmembrane region" description="Helical" evidence="1">
    <location>
        <begin position="89"/>
        <end position="109"/>
    </location>
</feature>
<protein>
    <submittedName>
        <fullName evidence="2">Uncharacterized protein</fullName>
    </submittedName>
</protein>
<dbReference type="EMBL" id="RYZH01000002">
    <property type="protein sequence ID" value="RUL89418.1"/>
    <property type="molecule type" value="Genomic_DNA"/>
</dbReference>
<keyword evidence="1" id="KW-0472">Membrane</keyword>